<dbReference type="EMBL" id="QGML01000094">
    <property type="protein sequence ID" value="TVY93690.1"/>
    <property type="molecule type" value="Genomic_DNA"/>
</dbReference>
<sequence>MVYIKALVFQDFESMEQIKAALTPEEDYALGRKIKGFSDERWDFYKLKA</sequence>
<protein>
    <submittedName>
        <fullName evidence="1">Uncharacterized protein</fullName>
    </submittedName>
</protein>
<accession>A0A559ML74</accession>
<name>A0A559ML74_9HELO</name>
<keyword evidence="2" id="KW-1185">Reference proteome</keyword>
<evidence type="ECO:0000313" key="2">
    <source>
        <dbReference type="Proteomes" id="UP000315522"/>
    </source>
</evidence>
<feature type="non-terminal residue" evidence="1">
    <location>
        <position position="49"/>
    </location>
</feature>
<comment type="caution">
    <text evidence="1">The sequence shown here is derived from an EMBL/GenBank/DDBJ whole genome shotgun (WGS) entry which is preliminary data.</text>
</comment>
<evidence type="ECO:0000313" key="1">
    <source>
        <dbReference type="EMBL" id="TVY93690.1"/>
    </source>
</evidence>
<organism evidence="1 2">
    <name type="scientific">Lachnellula willkommii</name>
    <dbReference type="NCBI Taxonomy" id="215461"/>
    <lineage>
        <taxon>Eukaryota</taxon>
        <taxon>Fungi</taxon>
        <taxon>Dikarya</taxon>
        <taxon>Ascomycota</taxon>
        <taxon>Pezizomycotina</taxon>
        <taxon>Leotiomycetes</taxon>
        <taxon>Helotiales</taxon>
        <taxon>Lachnaceae</taxon>
        <taxon>Lachnellula</taxon>
    </lineage>
</organism>
<dbReference type="Gene3D" id="1.10.357.40">
    <property type="entry name" value="YbiA-like"/>
    <property type="match status" value="1"/>
</dbReference>
<proteinExistence type="predicted"/>
<dbReference type="InterPro" id="IPR037238">
    <property type="entry name" value="YbiA-like_sf"/>
</dbReference>
<dbReference type="Proteomes" id="UP000315522">
    <property type="component" value="Unassembled WGS sequence"/>
</dbReference>
<gene>
    <name evidence="1" type="ORF">LAWI1_G004553</name>
</gene>
<dbReference type="AlphaFoldDB" id="A0A559ML74"/>
<reference evidence="1 2" key="1">
    <citation type="submission" date="2018-05" db="EMBL/GenBank/DDBJ databases">
        <title>Genome sequencing and assembly of the regulated plant pathogen Lachnellula willkommii and related sister species for the development of diagnostic species identification markers.</title>
        <authorList>
            <person name="Giroux E."/>
            <person name="Bilodeau G."/>
        </authorList>
    </citation>
    <scope>NUCLEOTIDE SEQUENCE [LARGE SCALE GENOMIC DNA]</scope>
    <source>
        <strain evidence="1 2">CBS 172.35</strain>
    </source>
</reference>
<dbReference type="SUPFAM" id="SSF143990">
    <property type="entry name" value="YbiA-like"/>
    <property type="match status" value="1"/>
</dbReference>